<dbReference type="Proteomes" id="UP000308600">
    <property type="component" value="Unassembled WGS sequence"/>
</dbReference>
<accession>A0ACD3AN42</accession>
<keyword evidence="2" id="KW-1185">Reference proteome</keyword>
<sequence>MTEAQTVKSSTISFYDLPIEIIEEILPEIEHHRDLINFACTSQLSSKLVIPRHTEYRILRIGTNSAHIWTHLARRPDLACNIREIDIELHVARSPRKPSVSIEDVDIEERTGEVREDEIIQALGHMRRLKSFAWEHRSLTLPGPNGRHFAPVVLDTLQKIGSVVHLRLDMDDWFKFNEPIEECGLWRMSHLHSLVLCGAYKAEDWPSRLNRNAMVLVNWLNSLTSLEVLRLPWVMFEEYQTLLFFPKLRSFNIQNTDSNDFVLDFLERHPTLQDLDWYSPLDFPNSSQLPPNFLPELRRFEGAYDFFEALASQTEINGDLTQIRKFESLTLYLVNEDDHFDKLCVCPGIDHQALRILSFASGNWDIHKLAVAFPMIEELDLSPGPIFDFESFSSGIEQFKHLRVLYQNLVWSDLAIERCALDVQLEDPELETTVNERIQTLARRCPSLTKIGHPKAYDWYLEIYRESTGHVSSRNEYVFQRPLGSKFEMDSYCLWYS</sequence>
<dbReference type="EMBL" id="ML208390">
    <property type="protein sequence ID" value="TFK66917.1"/>
    <property type="molecule type" value="Genomic_DNA"/>
</dbReference>
<protein>
    <submittedName>
        <fullName evidence="1">Uncharacterized protein</fullName>
    </submittedName>
</protein>
<evidence type="ECO:0000313" key="2">
    <source>
        <dbReference type="Proteomes" id="UP000308600"/>
    </source>
</evidence>
<evidence type="ECO:0000313" key="1">
    <source>
        <dbReference type="EMBL" id="TFK66917.1"/>
    </source>
</evidence>
<reference evidence="1 2" key="1">
    <citation type="journal article" date="2019" name="Nat. Ecol. Evol.">
        <title>Megaphylogeny resolves global patterns of mushroom evolution.</title>
        <authorList>
            <person name="Varga T."/>
            <person name="Krizsan K."/>
            <person name="Foldi C."/>
            <person name="Dima B."/>
            <person name="Sanchez-Garcia M."/>
            <person name="Sanchez-Ramirez S."/>
            <person name="Szollosi G.J."/>
            <person name="Szarkandi J.G."/>
            <person name="Papp V."/>
            <person name="Albert L."/>
            <person name="Andreopoulos W."/>
            <person name="Angelini C."/>
            <person name="Antonin V."/>
            <person name="Barry K.W."/>
            <person name="Bougher N.L."/>
            <person name="Buchanan P."/>
            <person name="Buyck B."/>
            <person name="Bense V."/>
            <person name="Catcheside P."/>
            <person name="Chovatia M."/>
            <person name="Cooper J."/>
            <person name="Damon W."/>
            <person name="Desjardin D."/>
            <person name="Finy P."/>
            <person name="Geml J."/>
            <person name="Haridas S."/>
            <person name="Hughes K."/>
            <person name="Justo A."/>
            <person name="Karasinski D."/>
            <person name="Kautmanova I."/>
            <person name="Kiss B."/>
            <person name="Kocsube S."/>
            <person name="Kotiranta H."/>
            <person name="LaButti K.M."/>
            <person name="Lechner B.E."/>
            <person name="Liimatainen K."/>
            <person name="Lipzen A."/>
            <person name="Lukacs Z."/>
            <person name="Mihaltcheva S."/>
            <person name="Morgado L.N."/>
            <person name="Niskanen T."/>
            <person name="Noordeloos M.E."/>
            <person name="Ohm R.A."/>
            <person name="Ortiz-Santana B."/>
            <person name="Ovrebo C."/>
            <person name="Racz N."/>
            <person name="Riley R."/>
            <person name="Savchenko A."/>
            <person name="Shiryaev A."/>
            <person name="Soop K."/>
            <person name="Spirin V."/>
            <person name="Szebenyi C."/>
            <person name="Tomsovsky M."/>
            <person name="Tulloss R.E."/>
            <person name="Uehling J."/>
            <person name="Grigoriev I.V."/>
            <person name="Vagvolgyi C."/>
            <person name="Papp T."/>
            <person name="Martin F.M."/>
            <person name="Miettinen O."/>
            <person name="Hibbett D.S."/>
            <person name="Nagy L.G."/>
        </authorList>
    </citation>
    <scope>NUCLEOTIDE SEQUENCE [LARGE SCALE GENOMIC DNA]</scope>
    <source>
        <strain evidence="1 2">NL-1719</strain>
    </source>
</reference>
<organism evidence="1 2">
    <name type="scientific">Pluteus cervinus</name>
    <dbReference type="NCBI Taxonomy" id="181527"/>
    <lineage>
        <taxon>Eukaryota</taxon>
        <taxon>Fungi</taxon>
        <taxon>Dikarya</taxon>
        <taxon>Basidiomycota</taxon>
        <taxon>Agaricomycotina</taxon>
        <taxon>Agaricomycetes</taxon>
        <taxon>Agaricomycetidae</taxon>
        <taxon>Agaricales</taxon>
        <taxon>Pluteineae</taxon>
        <taxon>Pluteaceae</taxon>
        <taxon>Pluteus</taxon>
    </lineage>
</organism>
<gene>
    <name evidence="1" type="ORF">BDN72DRAFT_843615</name>
</gene>
<proteinExistence type="predicted"/>
<name>A0ACD3AN42_9AGAR</name>